<evidence type="ECO:0008006" key="2">
    <source>
        <dbReference type="Google" id="ProtNLM"/>
    </source>
</evidence>
<protein>
    <recommendedName>
        <fullName evidence="2">Tetratricopeptide repeat-containing protein</fullName>
    </recommendedName>
</protein>
<dbReference type="Gene3D" id="1.25.40.10">
    <property type="entry name" value="Tetratricopeptide repeat domain"/>
    <property type="match status" value="1"/>
</dbReference>
<dbReference type="EMBL" id="CAADFK010000079">
    <property type="protein sequence ID" value="VFK15540.1"/>
    <property type="molecule type" value="Genomic_DNA"/>
</dbReference>
<reference evidence="1" key="1">
    <citation type="submission" date="2019-02" db="EMBL/GenBank/DDBJ databases">
        <authorList>
            <person name="Gruber-Vodicka R. H."/>
            <person name="Seah K. B. B."/>
        </authorList>
    </citation>
    <scope>NUCLEOTIDE SEQUENCE</scope>
    <source>
        <strain evidence="1">BECK_S313</strain>
    </source>
</reference>
<name>A0A450WET2_9GAMM</name>
<proteinExistence type="predicted"/>
<evidence type="ECO:0000313" key="1">
    <source>
        <dbReference type="EMBL" id="VFK15540.1"/>
    </source>
</evidence>
<organism evidence="1">
    <name type="scientific">Candidatus Kentrum sp. LPFa</name>
    <dbReference type="NCBI Taxonomy" id="2126335"/>
    <lineage>
        <taxon>Bacteria</taxon>
        <taxon>Pseudomonadati</taxon>
        <taxon>Pseudomonadota</taxon>
        <taxon>Gammaproteobacteria</taxon>
        <taxon>Candidatus Kentrum</taxon>
    </lineage>
</organism>
<sequence>MMRLNELGSAVLARGKSEIAKDYHQWALMISKELDDERGIAISLINLGLNSQYSRRLGKAEEYYQRASIAFTISEKYRI</sequence>
<accession>A0A450WET2</accession>
<dbReference type="AlphaFoldDB" id="A0A450WET2"/>
<dbReference type="SUPFAM" id="SSF48452">
    <property type="entry name" value="TPR-like"/>
    <property type="match status" value="1"/>
</dbReference>
<gene>
    <name evidence="1" type="ORF">BECKLPF1236B_GA0070989_107923</name>
</gene>
<dbReference type="InterPro" id="IPR011990">
    <property type="entry name" value="TPR-like_helical_dom_sf"/>
</dbReference>